<dbReference type="EMBL" id="CM004469">
    <property type="protein sequence ID" value="OCT92967.1"/>
    <property type="molecule type" value="Genomic_DNA"/>
</dbReference>
<protein>
    <submittedName>
        <fullName evidence="2">Uncharacterized protein</fullName>
    </submittedName>
</protein>
<reference evidence="3" key="1">
    <citation type="journal article" date="2016" name="Nature">
        <title>Genome evolution in the allotetraploid frog Xenopus laevis.</title>
        <authorList>
            <person name="Session A.M."/>
            <person name="Uno Y."/>
            <person name="Kwon T."/>
            <person name="Chapman J.A."/>
            <person name="Toyoda A."/>
            <person name="Takahashi S."/>
            <person name="Fukui A."/>
            <person name="Hikosaka A."/>
            <person name="Suzuki A."/>
            <person name="Kondo M."/>
            <person name="van Heeringen S.J."/>
            <person name="Quigley I."/>
            <person name="Heinz S."/>
            <person name="Ogino H."/>
            <person name="Ochi H."/>
            <person name="Hellsten U."/>
            <person name="Lyons J.B."/>
            <person name="Simakov O."/>
            <person name="Putnam N."/>
            <person name="Stites J."/>
            <person name="Kuroki Y."/>
            <person name="Tanaka T."/>
            <person name="Michiue T."/>
            <person name="Watanabe M."/>
            <person name="Bogdanovic O."/>
            <person name="Lister R."/>
            <person name="Georgiou G."/>
            <person name="Paranjpe S.S."/>
            <person name="van Kruijsbergen I."/>
            <person name="Shu S."/>
            <person name="Carlson J."/>
            <person name="Kinoshita T."/>
            <person name="Ohta Y."/>
            <person name="Mawaribuchi S."/>
            <person name="Jenkins J."/>
            <person name="Grimwood J."/>
            <person name="Schmutz J."/>
            <person name="Mitros T."/>
            <person name="Mozaffari S.V."/>
            <person name="Suzuki Y."/>
            <person name="Haramoto Y."/>
            <person name="Yamamoto T.S."/>
            <person name="Takagi C."/>
            <person name="Heald R."/>
            <person name="Miller K."/>
            <person name="Haudenschild C."/>
            <person name="Kitzman J."/>
            <person name="Nakayama T."/>
            <person name="Izutsu Y."/>
            <person name="Robert J."/>
            <person name="Fortriede J."/>
            <person name="Burns K."/>
            <person name="Lotay V."/>
            <person name="Karimi K."/>
            <person name="Yasuoka Y."/>
            <person name="Dichmann D.S."/>
            <person name="Flajnik M.F."/>
            <person name="Houston D.W."/>
            <person name="Shendure J."/>
            <person name="DuPasquier L."/>
            <person name="Vize P.D."/>
            <person name="Zorn A.M."/>
            <person name="Ito M."/>
            <person name="Marcotte E.M."/>
            <person name="Wallingford J.B."/>
            <person name="Ito Y."/>
            <person name="Asashima M."/>
            <person name="Ueno N."/>
            <person name="Matsuda Y."/>
            <person name="Veenstra G.J."/>
            <person name="Fujiyama A."/>
            <person name="Harland R.M."/>
            <person name="Taira M."/>
            <person name="Rokhsar D.S."/>
        </authorList>
    </citation>
    <scope>NUCLEOTIDE SEQUENCE [LARGE SCALE GENOMIC DNA]</scope>
    <source>
        <strain evidence="3">J</strain>
    </source>
</reference>
<feature type="transmembrane region" description="Helical" evidence="1">
    <location>
        <begin position="14"/>
        <end position="37"/>
    </location>
</feature>
<keyword evidence="1" id="KW-1133">Transmembrane helix</keyword>
<evidence type="ECO:0000313" key="3">
    <source>
        <dbReference type="Proteomes" id="UP000694892"/>
    </source>
</evidence>
<evidence type="ECO:0000256" key="1">
    <source>
        <dbReference type="SAM" id="Phobius"/>
    </source>
</evidence>
<gene>
    <name evidence="2" type="ORF">XELAEV_18016033mg</name>
</gene>
<accession>A0A974DLL9</accession>
<sequence>MFISPIEHSKKPSLVIAIWFLSKAIALFIASICVRFLSKTVWEKIVRFYEIQRKFHIILYTLGIKLGMATDIF</sequence>
<keyword evidence="1" id="KW-0812">Transmembrane</keyword>
<dbReference type="Proteomes" id="UP000694892">
    <property type="component" value="Chromosome 2S"/>
</dbReference>
<dbReference type="AlphaFoldDB" id="A0A974DLL9"/>
<proteinExistence type="predicted"/>
<keyword evidence="1" id="KW-0472">Membrane</keyword>
<evidence type="ECO:0000313" key="2">
    <source>
        <dbReference type="EMBL" id="OCT92967.1"/>
    </source>
</evidence>
<name>A0A974DLL9_XENLA</name>
<organism evidence="2 3">
    <name type="scientific">Xenopus laevis</name>
    <name type="common">African clawed frog</name>
    <dbReference type="NCBI Taxonomy" id="8355"/>
    <lineage>
        <taxon>Eukaryota</taxon>
        <taxon>Metazoa</taxon>
        <taxon>Chordata</taxon>
        <taxon>Craniata</taxon>
        <taxon>Vertebrata</taxon>
        <taxon>Euteleostomi</taxon>
        <taxon>Amphibia</taxon>
        <taxon>Batrachia</taxon>
        <taxon>Anura</taxon>
        <taxon>Pipoidea</taxon>
        <taxon>Pipidae</taxon>
        <taxon>Xenopodinae</taxon>
        <taxon>Xenopus</taxon>
        <taxon>Xenopus</taxon>
    </lineage>
</organism>